<dbReference type="PANTHER" id="PTHR12304">
    <property type="entry name" value="INOSINE-URIDINE PREFERRING NUCLEOSIDE HYDROLASE"/>
    <property type="match status" value="1"/>
</dbReference>
<proteinExistence type="predicted"/>
<dbReference type="RefSeq" id="WP_375527464.1">
    <property type="nucleotide sequence ID" value="NZ_JBHILM010000030.1"/>
</dbReference>
<organism evidence="4 5">
    <name type="scientific">Paenibacillus terreus</name>
    <dbReference type="NCBI Taxonomy" id="1387834"/>
    <lineage>
        <taxon>Bacteria</taxon>
        <taxon>Bacillati</taxon>
        <taxon>Bacillota</taxon>
        <taxon>Bacilli</taxon>
        <taxon>Bacillales</taxon>
        <taxon>Paenibacillaceae</taxon>
        <taxon>Paenibacillus</taxon>
    </lineage>
</organism>
<dbReference type="SUPFAM" id="SSF53590">
    <property type="entry name" value="Nucleoside hydrolase"/>
    <property type="match status" value="1"/>
</dbReference>
<accession>A0ABV5BDG1</accession>
<keyword evidence="5" id="KW-1185">Reference proteome</keyword>
<evidence type="ECO:0000256" key="1">
    <source>
        <dbReference type="ARBA" id="ARBA00022801"/>
    </source>
</evidence>
<keyword evidence="1 4" id="KW-0378">Hydrolase</keyword>
<dbReference type="Pfam" id="PF01156">
    <property type="entry name" value="IU_nuc_hydro"/>
    <property type="match status" value="1"/>
</dbReference>
<dbReference type="GO" id="GO:0016787">
    <property type="term" value="F:hydrolase activity"/>
    <property type="evidence" value="ECO:0007669"/>
    <property type="project" value="UniProtKB-KW"/>
</dbReference>
<gene>
    <name evidence="4" type="ORF">ACE3NQ_22760</name>
</gene>
<dbReference type="PANTHER" id="PTHR12304:SF4">
    <property type="entry name" value="URIDINE NUCLEOSIDASE"/>
    <property type="match status" value="1"/>
</dbReference>
<dbReference type="InterPro" id="IPR036452">
    <property type="entry name" value="Ribo_hydro-like"/>
</dbReference>
<evidence type="ECO:0000256" key="2">
    <source>
        <dbReference type="ARBA" id="ARBA00023295"/>
    </source>
</evidence>
<dbReference type="Proteomes" id="UP001580407">
    <property type="component" value="Unassembled WGS sequence"/>
</dbReference>
<feature type="domain" description="Inosine/uridine-preferring nucleoside hydrolase" evidence="3">
    <location>
        <begin position="17"/>
        <end position="251"/>
    </location>
</feature>
<evidence type="ECO:0000313" key="4">
    <source>
        <dbReference type="EMBL" id="MFB5683737.1"/>
    </source>
</evidence>
<sequence>MHNYLPFDVPYQKKIRLIINTDAKNEADDQFAIVHALLTPRFMIKGIIAAHFGTERTNESMLESYEECEYVLSLMGDAGKVPVFKGAPHAIPDEQTPVMSEGAELIIREAMSDDPSPLYVIFLGPLTDMASAYLAEPRIAEKLTCVWIGGGKYPEGEWEFNLKNDINAANVVMQSPIEFWQVPRNVYTTIRVSLAELALKVRPYGAIGQYLFQQMIEVNDKLADNMHFPKGEKWSLGDSPAVSLLLDAHDYGWEMRSAPHITKEMYYVHKPTERKIRVYHDVDSRFTLEDMFAKLALFNPVQQN</sequence>
<dbReference type="InterPro" id="IPR001910">
    <property type="entry name" value="Inosine/uridine_hydrolase_dom"/>
</dbReference>
<comment type="caution">
    <text evidence="4">The sequence shown here is derived from an EMBL/GenBank/DDBJ whole genome shotgun (WGS) entry which is preliminary data.</text>
</comment>
<keyword evidence="2" id="KW-0326">Glycosidase</keyword>
<reference evidence="4 5" key="1">
    <citation type="submission" date="2024-09" db="EMBL/GenBank/DDBJ databases">
        <authorList>
            <person name="Ruan L."/>
        </authorList>
    </citation>
    <scope>NUCLEOTIDE SEQUENCE [LARGE SCALE GENOMIC DNA]</scope>
    <source>
        <strain evidence="4 5">D33</strain>
    </source>
</reference>
<evidence type="ECO:0000313" key="5">
    <source>
        <dbReference type="Proteomes" id="UP001580407"/>
    </source>
</evidence>
<evidence type="ECO:0000259" key="3">
    <source>
        <dbReference type="Pfam" id="PF01156"/>
    </source>
</evidence>
<dbReference type="EMBL" id="JBHILM010000030">
    <property type="protein sequence ID" value="MFB5683737.1"/>
    <property type="molecule type" value="Genomic_DNA"/>
</dbReference>
<dbReference type="InterPro" id="IPR023186">
    <property type="entry name" value="IUNH"/>
</dbReference>
<protein>
    <submittedName>
        <fullName evidence="4">Nucleoside hydrolase</fullName>
    </submittedName>
</protein>
<name>A0ABV5BDG1_9BACL</name>
<dbReference type="Gene3D" id="3.90.245.10">
    <property type="entry name" value="Ribonucleoside hydrolase-like"/>
    <property type="match status" value="1"/>
</dbReference>